<sequence>MEEAWFQAAAAMGLGEPPPRPGLLFRSCASTSTPHGGFFPLMIHVHLAFFSACITCNLSRAELS</sequence>
<keyword evidence="2" id="KW-1185">Reference proteome</keyword>
<accession>A0A8R7VAN1</accession>
<dbReference type="EnsemblPlants" id="TuG1812G0700005000.01.T03">
    <property type="protein sequence ID" value="TuG1812G0700005000.01.T03.cds271274"/>
    <property type="gene ID" value="TuG1812G0700005000.01"/>
</dbReference>
<proteinExistence type="predicted"/>
<protein>
    <submittedName>
        <fullName evidence="1">Uncharacterized protein</fullName>
    </submittedName>
</protein>
<reference evidence="1" key="3">
    <citation type="submission" date="2022-06" db="UniProtKB">
        <authorList>
            <consortium name="EnsemblPlants"/>
        </authorList>
    </citation>
    <scope>IDENTIFICATION</scope>
</reference>
<reference evidence="1" key="2">
    <citation type="submission" date="2018-03" db="EMBL/GenBank/DDBJ databases">
        <title>The Triticum urartu genome reveals the dynamic nature of wheat genome evolution.</title>
        <authorList>
            <person name="Ling H."/>
            <person name="Ma B."/>
            <person name="Shi X."/>
            <person name="Liu H."/>
            <person name="Dong L."/>
            <person name="Sun H."/>
            <person name="Cao Y."/>
            <person name="Gao Q."/>
            <person name="Zheng S."/>
            <person name="Li Y."/>
            <person name="Yu Y."/>
            <person name="Du H."/>
            <person name="Qi M."/>
            <person name="Li Y."/>
            <person name="Yu H."/>
            <person name="Cui Y."/>
            <person name="Wang N."/>
            <person name="Chen C."/>
            <person name="Wu H."/>
            <person name="Zhao Y."/>
            <person name="Zhang J."/>
            <person name="Li Y."/>
            <person name="Zhou W."/>
            <person name="Zhang B."/>
            <person name="Hu W."/>
            <person name="Eijk M."/>
            <person name="Tang J."/>
            <person name="Witsenboer H."/>
            <person name="Zhao S."/>
            <person name="Li Z."/>
            <person name="Zhang A."/>
            <person name="Wang D."/>
            <person name="Liang C."/>
        </authorList>
    </citation>
    <scope>NUCLEOTIDE SEQUENCE [LARGE SCALE GENOMIC DNA]</scope>
    <source>
        <strain evidence="1">cv. G1812</strain>
    </source>
</reference>
<dbReference type="AlphaFoldDB" id="A0A8R7VAN1"/>
<dbReference type="Gramene" id="TuG1812G0700005000.01.T03">
    <property type="protein sequence ID" value="TuG1812G0700005000.01.T03.cds271274"/>
    <property type="gene ID" value="TuG1812G0700005000.01"/>
</dbReference>
<name>A0A8R7VAN1_TRIUA</name>
<organism evidence="1 2">
    <name type="scientific">Triticum urartu</name>
    <name type="common">Red wild einkorn</name>
    <name type="synonym">Crithodium urartu</name>
    <dbReference type="NCBI Taxonomy" id="4572"/>
    <lineage>
        <taxon>Eukaryota</taxon>
        <taxon>Viridiplantae</taxon>
        <taxon>Streptophyta</taxon>
        <taxon>Embryophyta</taxon>
        <taxon>Tracheophyta</taxon>
        <taxon>Spermatophyta</taxon>
        <taxon>Magnoliopsida</taxon>
        <taxon>Liliopsida</taxon>
        <taxon>Poales</taxon>
        <taxon>Poaceae</taxon>
        <taxon>BOP clade</taxon>
        <taxon>Pooideae</taxon>
        <taxon>Triticodae</taxon>
        <taxon>Triticeae</taxon>
        <taxon>Triticinae</taxon>
        <taxon>Triticum</taxon>
    </lineage>
</organism>
<gene>
    <name evidence="1" type="primary">LOC125522132</name>
</gene>
<evidence type="ECO:0000313" key="2">
    <source>
        <dbReference type="Proteomes" id="UP000015106"/>
    </source>
</evidence>
<reference evidence="2" key="1">
    <citation type="journal article" date="2013" name="Nature">
        <title>Draft genome of the wheat A-genome progenitor Triticum urartu.</title>
        <authorList>
            <person name="Ling H.Q."/>
            <person name="Zhao S."/>
            <person name="Liu D."/>
            <person name="Wang J."/>
            <person name="Sun H."/>
            <person name="Zhang C."/>
            <person name="Fan H."/>
            <person name="Li D."/>
            <person name="Dong L."/>
            <person name="Tao Y."/>
            <person name="Gao C."/>
            <person name="Wu H."/>
            <person name="Li Y."/>
            <person name="Cui Y."/>
            <person name="Guo X."/>
            <person name="Zheng S."/>
            <person name="Wang B."/>
            <person name="Yu K."/>
            <person name="Liang Q."/>
            <person name="Yang W."/>
            <person name="Lou X."/>
            <person name="Chen J."/>
            <person name="Feng M."/>
            <person name="Jian J."/>
            <person name="Zhang X."/>
            <person name="Luo G."/>
            <person name="Jiang Y."/>
            <person name="Liu J."/>
            <person name="Wang Z."/>
            <person name="Sha Y."/>
            <person name="Zhang B."/>
            <person name="Wu H."/>
            <person name="Tang D."/>
            <person name="Shen Q."/>
            <person name="Xue P."/>
            <person name="Zou S."/>
            <person name="Wang X."/>
            <person name="Liu X."/>
            <person name="Wang F."/>
            <person name="Yang Y."/>
            <person name="An X."/>
            <person name="Dong Z."/>
            <person name="Zhang K."/>
            <person name="Zhang X."/>
            <person name="Luo M.C."/>
            <person name="Dvorak J."/>
            <person name="Tong Y."/>
            <person name="Wang J."/>
            <person name="Yang H."/>
            <person name="Li Z."/>
            <person name="Wang D."/>
            <person name="Zhang A."/>
            <person name="Wang J."/>
        </authorList>
    </citation>
    <scope>NUCLEOTIDE SEQUENCE</scope>
    <source>
        <strain evidence="2">cv. G1812</strain>
    </source>
</reference>
<dbReference type="Proteomes" id="UP000015106">
    <property type="component" value="Chromosome 7"/>
</dbReference>
<evidence type="ECO:0000313" key="1">
    <source>
        <dbReference type="EnsemblPlants" id="TuG1812G0700005000.01.T03.cds271274"/>
    </source>
</evidence>